<protein>
    <submittedName>
        <fullName evidence="1">Uncharacterized protein</fullName>
    </submittedName>
</protein>
<dbReference type="EMBL" id="RRYP01022952">
    <property type="protein sequence ID" value="TNV72317.1"/>
    <property type="molecule type" value="Genomic_DNA"/>
</dbReference>
<sequence length="76" mass="8679">MQSESDFVEIGAKLAKQVAPYGQSRVHQQRCVQENYSPSDTQIEWSTASIILIKPFENFECLNLRRKSEGNAAEFQ</sequence>
<name>A0A8J8SVE6_HALGN</name>
<reference evidence="1" key="1">
    <citation type="submission" date="2019-06" db="EMBL/GenBank/DDBJ databases">
        <authorList>
            <person name="Zheng W."/>
        </authorList>
    </citation>
    <scope>NUCLEOTIDE SEQUENCE</scope>
    <source>
        <strain evidence="1">QDHG01</strain>
    </source>
</reference>
<accession>A0A8J8SVE6</accession>
<dbReference type="AlphaFoldDB" id="A0A8J8SVE6"/>
<proteinExistence type="predicted"/>
<evidence type="ECO:0000313" key="2">
    <source>
        <dbReference type="Proteomes" id="UP000785679"/>
    </source>
</evidence>
<dbReference type="Proteomes" id="UP000785679">
    <property type="component" value="Unassembled WGS sequence"/>
</dbReference>
<evidence type="ECO:0000313" key="1">
    <source>
        <dbReference type="EMBL" id="TNV72317.1"/>
    </source>
</evidence>
<gene>
    <name evidence="1" type="ORF">FGO68_gene6825</name>
</gene>
<organism evidence="1 2">
    <name type="scientific">Halteria grandinella</name>
    <dbReference type="NCBI Taxonomy" id="5974"/>
    <lineage>
        <taxon>Eukaryota</taxon>
        <taxon>Sar</taxon>
        <taxon>Alveolata</taxon>
        <taxon>Ciliophora</taxon>
        <taxon>Intramacronucleata</taxon>
        <taxon>Spirotrichea</taxon>
        <taxon>Stichotrichia</taxon>
        <taxon>Sporadotrichida</taxon>
        <taxon>Halteriidae</taxon>
        <taxon>Halteria</taxon>
    </lineage>
</organism>
<keyword evidence="2" id="KW-1185">Reference proteome</keyword>
<comment type="caution">
    <text evidence="1">The sequence shown here is derived from an EMBL/GenBank/DDBJ whole genome shotgun (WGS) entry which is preliminary data.</text>
</comment>